<evidence type="ECO:0000313" key="1">
    <source>
        <dbReference type="EMBL" id="KJN17279.1"/>
    </source>
</evidence>
<reference evidence="1 2" key="1">
    <citation type="submission" date="2015-03" db="EMBL/GenBank/DDBJ databases">
        <authorList>
            <person name="McCorrison J."/>
            <person name="Sanka R."/>
            <person name="Adams M."/>
            <person name="Brinkac L."/>
            <person name="Nierman W."/>
            <person name="Sutton G."/>
            <person name="Nelson K."/>
            <person name="Kiedrowski L."/>
            <person name="Guerrero D."/>
            <person name="Bonomo R."/>
        </authorList>
    </citation>
    <scope>NUCLEOTIDE SEQUENCE [LARGE SCALE GENOMIC DNA]</scope>
    <source>
        <strain evidence="1 2">35699</strain>
    </source>
</reference>
<comment type="caution">
    <text evidence="1">The sequence shown here is derived from an EMBL/GenBank/DDBJ whole genome shotgun (WGS) entry which is preliminary data.</text>
</comment>
<sequence>MREPICLEQAEYKSALASSLYETIMEKASAECSETLLNLISIACDFNQEIHRALIAELHMGETK</sequence>
<dbReference type="AlphaFoldDB" id="A0A0F1A827"/>
<dbReference type="PATRIC" id="fig|1619248.3.peg.4677"/>
<protein>
    <submittedName>
        <fullName evidence="1">Uncharacterized protein</fullName>
    </submittedName>
</protein>
<dbReference type="Proteomes" id="UP000033352">
    <property type="component" value="Unassembled WGS sequence"/>
</dbReference>
<accession>A0A0F1A827</accession>
<name>A0A0F1A827_9ENTR</name>
<dbReference type="EMBL" id="JZYX01000071">
    <property type="protein sequence ID" value="KJN17279.1"/>
    <property type="molecule type" value="Genomic_DNA"/>
</dbReference>
<evidence type="ECO:0000313" key="2">
    <source>
        <dbReference type="Proteomes" id="UP000033352"/>
    </source>
</evidence>
<dbReference type="RefSeq" id="WP_045286787.1">
    <property type="nucleotide sequence ID" value="NZ_JZYX01000071.1"/>
</dbReference>
<dbReference type="OrthoDB" id="6434572at2"/>
<proteinExistence type="predicted"/>
<gene>
    <name evidence="1" type="ORF">SS37_23430</name>
</gene>
<organism evidence="1 2">
    <name type="scientific">Enterobacter sichuanensis</name>
    <dbReference type="NCBI Taxonomy" id="2071710"/>
    <lineage>
        <taxon>Bacteria</taxon>
        <taxon>Pseudomonadati</taxon>
        <taxon>Pseudomonadota</taxon>
        <taxon>Gammaproteobacteria</taxon>
        <taxon>Enterobacterales</taxon>
        <taxon>Enterobacteriaceae</taxon>
        <taxon>Enterobacter</taxon>
        <taxon>Enterobacter cloacae complex</taxon>
    </lineage>
</organism>